<reference evidence="1" key="1">
    <citation type="journal article" date="2015" name="Nature">
        <title>Complex archaea that bridge the gap between prokaryotes and eukaryotes.</title>
        <authorList>
            <person name="Spang A."/>
            <person name="Saw J.H."/>
            <person name="Jorgensen S.L."/>
            <person name="Zaremba-Niedzwiedzka K."/>
            <person name="Martijn J."/>
            <person name="Lind A.E."/>
            <person name="van Eijk R."/>
            <person name="Schleper C."/>
            <person name="Guy L."/>
            <person name="Ettema T.J."/>
        </authorList>
    </citation>
    <scope>NUCLEOTIDE SEQUENCE</scope>
</reference>
<gene>
    <name evidence="1" type="ORF">LCGC14_1456400</name>
</gene>
<evidence type="ECO:0000313" key="1">
    <source>
        <dbReference type="EMBL" id="KKM68890.1"/>
    </source>
</evidence>
<name>A0A0F9LX15_9ZZZZ</name>
<accession>A0A0F9LX15</accession>
<proteinExistence type="predicted"/>
<dbReference type="EMBL" id="LAZR01010087">
    <property type="protein sequence ID" value="KKM68890.1"/>
    <property type="molecule type" value="Genomic_DNA"/>
</dbReference>
<protein>
    <submittedName>
        <fullName evidence="1">Uncharacterized protein</fullName>
    </submittedName>
</protein>
<sequence length="70" mass="8245">MSSQDIYEEIKKILSEESELKKELDIIEHSFSIKAYNSCNDDFDICVREFRNFLETLICLANLPKTKNKI</sequence>
<comment type="caution">
    <text evidence="1">The sequence shown here is derived from an EMBL/GenBank/DDBJ whole genome shotgun (WGS) entry which is preliminary data.</text>
</comment>
<dbReference type="AlphaFoldDB" id="A0A0F9LX15"/>
<organism evidence="1">
    <name type="scientific">marine sediment metagenome</name>
    <dbReference type="NCBI Taxonomy" id="412755"/>
    <lineage>
        <taxon>unclassified sequences</taxon>
        <taxon>metagenomes</taxon>
        <taxon>ecological metagenomes</taxon>
    </lineage>
</organism>